<dbReference type="Proteomes" id="UP000016543">
    <property type="component" value="Unassembled WGS sequence"/>
</dbReference>
<evidence type="ECO:0000256" key="1">
    <source>
        <dbReference type="SAM" id="Phobius"/>
    </source>
</evidence>
<sequence>MKRSGNGAAFVERARYLDKEGRASTPLFFIWVTFFLCRGYLAGIVSLTFNEDRTRLLSLFYKSSEQFGLMLVVGLPALLVLLATSFAKEDGYNWANHVMRAAQPLMLVSLVLDAILISSLLMHQHGSFSWGKASIILAWFISLWYVSKSRQWRFYRRHLAEKPESSVSEDTDKSAQ</sequence>
<evidence type="ECO:0000313" key="3">
    <source>
        <dbReference type="Proteomes" id="UP000016543"/>
    </source>
</evidence>
<dbReference type="Pfam" id="PF11143">
    <property type="entry name" value="DUF2919"/>
    <property type="match status" value="1"/>
</dbReference>
<organism evidence="2 3">
    <name type="scientific">Idiomarina baltica OS145</name>
    <dbReference type="NCBI Taxonomy" id="314276"/>
    <lineage>
        <taxon>Bacteria</taxon>
        <taxon>Pseudomonadati</taxon>
        <taxon>Pseudomonadota</taxon>
        <taxon>Gammaproteobacteria</taxon>
        <taxon>Alteromonadales</taxon>
        <taxon>Idiomarinaceae</taxon>
        <taxon>Idiomarina</taxon>
    </lineage>
</organism>
<feature type="transmembrane region" description="Helical" evidence="1">
    <location>
        <begin position="27"/>
        <end position="47"/>
    </location>
</feature>
<evidence type="ECO:0000313" key="2">
    <source>
        <dbReference type="EMBL" id="EAQ31646.1"/>
    </source>
</evidence>
<keyword evidence="1" id="KW-0472">Membrane</keyword>
<keyword evidence="1" id="KW-1133">Transmembrane helix</keyword>
<keyword evidence="1" id="KW-0812">Transmembrane</keyword>
<feature type="transmembrane region" description="Helical" evidence="1">
    <location>
        <begin position="128"/>
        <end position="147"/>
    </location>
</feature>
<reference evidence="2 3" key="1">
    <citation type="submission" date="2006-01" db="EMBL/GenBank/DDBJ databases">
        <authorList>
            <person name="Brettar I."/>
            <person name="Hofle M."/>
            <person name="Ferriera S."/>
            <person name="Johnson J."/>
            <person name="Kravitz S."/>
            <person name="Halpern A."/>
            <person name="Remington K."/>
            <person name="Beeson K."/>
            <person name="Tran B."/>
            <person name="Rogers Y.-H."/>
            <person name="Friedman R."/>
            <person name="Venter J.C."/>
        </authorList>
    </citation>
    <scope>NUCLEOTIDE SEQUENCE [LARGE SCALE GENOMIC DNA]</scope>
    <source>
        <strain evidence="2 3">OS145</strain>
    </source>
</reference>
<dbReference type="RefSeq" id="WP_006956546.1">
    <property type="nucleotide sequence ID" value="NZ_CH672408.1"/>
</dbReference>
<gene>
    <name evidence="2" type="ORF">OS145_10415</name>
</gene>
<accession>A0ABP2CPM6</accession>
<proteinExistence type="predicted"/>
<dbReference type="InterPro" id="IPR021318">
    <property type="entry name" value="DUF2919"/>
</dbReference>
<keyword evidence="3" id="KW-1185">Reference proteome</keyword>
<feature type="transmembrane region" description="Helical" evidence="1">
    <location>
        <begin position="105"/>
        <end position="122"/>
    </location>
</feature>
<name>A0ABP2CPM6_9GAMM</name>
<protein>
    <submittedName>
        <fullName evidence="2">Uncharacterized conserved membrane protein</fullName>
    </submittedName>
</protein>
<feature type="transmembrane region" description="Helical" evidence="1">
    <location>
        <begin position="67"/>
        <end position="84"/>
    </location>
</feature>
<comment type="caution">
    <text evidence="2">The sequence shown here is derived from an EMBL/GenBank/DDBJ whole genome shotgun (WGS) entry which is preliminary data.</text>
</comment>
<dbReference type="EMBL" id="AAMX01000013">
    <property type="protein sequence ID" value="EAQ31646.1"/>
    <property type="molecule type" value="Genomic_DNA"/>
</dbReference>